<feature type="domain" description="hAT-like transposase RNase-H fold" evidence="8">
    <location>
        <begin position="345"/>
        <end position="409"/>
    </location>
</feature>
<dbReference type="GO" id="GO:0003677">
    <property type="term" value="F:DNA binding"/>
    <property type="evidence" value="ECO:0007669"/>
    <property type="project" value="UniProtKB-KW"/>
</dbReference>
<dbReference type="GO" id="GO:0008270">
    <property type="term" value="F:zinc ion binding"/>
    <property type="evidence" value="ECO:0007669"/>
    <property type="project" value="UniProtKB-KW"/>
</dbReference>
<evidence type="ECO:0000256" key="6">
    <source>
        <dbReference type="ARBA" id="ARBA00023242"/>
    </source>
</evidence>
<dbReference type="PANTHER" id="PTHR46481:SF10">
    <property type="entry name" value="ZINC FINGER BED DOMAIN-CONTAINING PROTEIN 39"/>
    <property type="match status" value="1"/>
</dbReference>
<evidence type="ECO:0000256" key="3">
    <source>
        <dbReference type="ARBA" id="ARBA00022771"/>
    </source>
</evidence>
<reference evidence="9" key="2">
    <citation type="journal article" date="2024" name="Plant">
        <title>Genomic evolution and insights into agronomic trait innovations of Sesamum species.</title>
        <authorList>
            <person name="Miao H."/>
            <person name="Wang L."/>
            <person name="Qu L."/>
            <person name="Liu H."/>
            <person name="Sun Y."/>
            <person name="Le M."/>
            <person name="Wang Q."/>
            <person name="Wei S."/>
            <person name="Zheng Y."/>
            <person name="Lin W."/>
            <person name="Duan Y."/>
            <person name="Cao H."/>
            <person name="Xiong S."/>
            <person name="Wang X."/>
            <person name="Wei L."/>
            <person name="Li C."/>
            <person name="Ma Q."/>
            <person name="Ju M."/>
            <person name="Zhao R."/>
            <person name="Li G."/>
            <person name="Mu C."/>
            <person name="Tian Q."/>
            <person name="Mei H."/>
            <person name="Zhang T."/>
            <person name="Gao T."/>
            <person name="Zhang H."/>
        </authorList>
    </citation>
    <scope>NUCLEOTIDE SEQUENCE</scope>
    <source>
        <strain evidence="9">G02</strain>
    </source>
</reference>
<keyword evidence="3" id="KW-0863">Zinc-finger</keyword>
<dbReference type="SUPFAM" id="SSF53098">
    <property type="entry name" value="Ribonuclease H-like"/>
    <property type="match status" value="1"/>
</dbReference>
<proteinExistence type="predicted"/>
<evidence type="ECO:0000256" key="5">
    <source>
        <dbReference type="ARBA" id="ARBA00023125"/>
    </source>
</evidence>
<dbReference type="InterPro" id="IPR025525">
    <property type="entry name" value="hAT-like_transposase_RNase-H"/>
</dbReference>
<keyword evidence="4" id="KW-0862">Zinc</keyword>
<protein>
    <submittedName>
        <fullName evidence="9">AC transposase</fullName>
    </submittedName>
</protein>
<dbReference type="Pfam" id="PF05699">
    <property type="entry name" value="Dimer_Tnp_hAT"/>
    <property type="match status" value="1"/>
</dbReference>
<keyword evidence="2" id="KW-0479">Metal-binding</keyword>
<dbReference type="PANTHER" id="PTHR46481">
    <property type="entry name" value="ZINC FINGER BED DOMAIN-CONTAINING PROTEIN 4"/>
    <property type="match status" value="1"/>
</dbReference>
<dbReference type="InterPro" id="IPR012337">
    <property type="entry name" value="RNaseH-like_sf"/>
</dbReference>
<feature type="domain" description="HAT C-terminal dimerisation" evidence="7">
    <location>
        <begin position="418"/>
        <end position="506"/>
    </location>
</feature>
<organism evidence="9">
    <name type="scientific">Sesamum radiatum</name>
    <name type="common">Black benniseed</name>
    <dbReference type="NCBI Taxonomy" id="300843"/>
    <lineage>
        <taxon>Eukaryota</taxon>
        <taxon>Viridiplantae</taxon>
        <taxon>Streptophyta</taxon>
        <taxon>Embryophyta</taxon>
        <taxon>Tracheophyta</taxon>
        <taxon>Spermatophyta</taxon>
        <taxon>Magnoliopsida</taxon>
        <taxon>eudicotyledons</taxon>
        <taxon>Gunneridae</taxon>
        <taxon>Pentapetalae</taxon>
        <taxon>asterids</taxon>
        <taxon>lamiids</taxon>
        <taxon>Lamiales</taxon>
        <taxon>Pedaliaceae</taxon>
        <taxon>Sesamum</taxon>
    </lineage>
</organism>
<evidence type="ECO:0000256" key="1">
    <source>
        <dbReference type="ARBA" id="ARBA00004123"/>
    </source>
</evidence>
<evidence type="ECO:0000256" key="2">
    <source>
        <dbReference type="ARBA" id="ARBA00022723"/>
    </source>
</evidence>
<comment type="subcellular location">
    <subcellularLocation>
        <location evidence="1">Nucleus</location>
    </subcellularLocation>
</comment>
<dbReference type="GO" id="GO:0005634">
    <property type="term" value="C:nucleus"/>
    <property type="evidence" value="ECO:0007669"/>
    <property type="project" value="UniProtKB-SubCell"/>
</dbReference>
<keyword evidence="5" id="KW-0238">DNA-binding</keyword>
<evidence type="ECO:0000259" key="8">
    <source>
        <dbReference type="Pfam" id="PF14372"/>
    </source>
</evidence>
<keyword evidence="6" id="KW-0539">Nucleus</keyword>
<comment type="caution">
    <text evidence="9">The sequence shown here is derived from an EMBL/GenBank/DDBJ whole genome shotgun (WGS) entry which is preliminary data.</text>
</comment>
<dbReference type="Pfam" id="PF14372">
    <property type="entry name" value="hAT-like_RNase-H"/>
    <property type="match status" value="1"/>
</dbReference>
<dbReference type="EMBL" id="JACGWJ010000016">
    <property type="protein sequence ID" value="KAL0361688.1"/>
    <property type="molecule type" value="Genomic_DNA"/>
</dbReference>
<reference evidence="9" key="1">
    <citation type="submission" date="2020-06" db="EMBL/GenBank/DDBJ databases">
        <authorList>
            <person name="Li T."/>
            <person name="Hu X."/>
            <person name="Zhang T."/>
            <person name="Song X."/>
            <person name="Zhang H."/>
            <person name="Dai N."/>
            <person name="Sheng W."/>
            <person name="Hou X."/>
            <person name="Wei L."/>
        </authorList>
    </citation>
    <scope>NUCLEOTIDE SEQUENCE</scope>
    <source>
        <strain evidence="9">G02</strain>
        <tissue evidence="9">Leaf</tissue>
    </source>
</reference>
<dbReference type="InterPro" id="IPR008906">
    <property type="entry name" value="HATC_C_dom"/>
</dbReference>
<evidence type="ECO:0000259" key="7">
    <source>
        <dbReference type="Pfam" id="PF05699"/>
    </source>
</evidence>
<accession>A0AAW2Q281</accession>
<evidence type="ECO:0000256" key="4">
    <source>
        <dbReference type="ARBA" id="ARBA00022833"/>
    </source>
</evidence>
<gene>
    <name evidence="9" type="ORF">Sradi_3853300</name>
</gene>
<evidence type="ECO:0000313" key="9">
    <source>
        <dbReference type="EMBL" id="KAL0361688.1"/>
    </source>
</evidence>
<name>A0AAW2Q281_SESRA</name>
<dbReference type="GO" id="GO:0046983">
    <property type="term" value="F:protein dimerization activity"/>
    <property type="evidence" value="ECO:0007669"/>
    <property type="project" value="InterPro"/>
</dbReference>
<dbReference type="InterPro" id="IPR052035">
    <property type="entry name" value="ZnF_BED_domain_contain"/>
</dbReference>
<sequence length="522" mass="60833">MKDADGIVKIACIHCMRMYTKSKTVATTQLHRHLQSCTNYLKAKADKPKDGLLQTQLAFGSSSVDPTACPSLYVRKFDMEKMKESMAHWIMMHEHPFSIVEEDRFNMMQRRGMPEWREMTRNTAKTYCINVYESEKKKLKSLLKNINKISLTTDCWKSKNQKIEYMVITGHWIDESWQLQKRVLNFVHIPPPRRGPKIANVIWRCLEDWSIESKICTISVDNASANDVAIDNLKIYDGLSEIKNIVDVIRDSVEYVRRSDARLKIFSEIVKQLNLPDKKLVDDCRTRWNSTYKMLAIAIKFKDVFPRFADREPHYDICPSAEDWTKVEKVFSVLELFWTATHIISGSDYPTSNLFFNEVSRVKVLLDKKTLENDTFIRDMVVRMKSKFDKYWGDTNLLMSIAAVMDPRLESIQPQKSELDLYLEENCYIFEQDKKDGKDFDVLDWWRVHALKYKILSIMARDLLAIPITTVASEATFSAGSRVIDKYHASLTSNTVQVLMCRGDWLRKRFGVKKKSLSDKKA</sequence>
<dbReference type="AlphaFoldDB" id="A0AAW2Q281"/>